<dbReference type="PANTHER" id="PTHR32552">
    <property type="entry name" value="FERRICHROME IRON RECEPTOR-RELATED"/>
    <property type="match status" value="1"/>
</dbReference>
<keyword evidence="10 11" id="KW-0998">Cell outer membrane</keyword>
<evidence type="ECO:0000259" key="15">
    <source>
        <dbReference type="Pfam" id="PF07715"/>
    </source>
</evidence>
<dbReference type="Pfam" id="PF07715">
    <property type="entry name" value="Plug"/>
    <property type="match status" value="1"/>
</dbReference>
<evidence type="ECO:0000256" key="6">
    <source>
        <dbReference type="ARBA" id="ARBA00023004"/>
    </source>
</evidence>
<dbReference type="InterPro" id="IPR000531">
    <property type="entry name" value="Beta-barrel_TonB"/>
</dbReference>
<dbReference type="eggNOG" id="COG4774">
    <property type="taxonomic scope" value="Bacteria"/>
</dbReference>
<evidence type="ECO:0000256" key="12">
    <source>
        <dbReference type="RuleBase" id="RU003357"/>
    </source>
</evidence>
<evidence type="ECO:0000313" key="16">
    <source>
        <dbReference type="EMBL" id="EHJ59317.1"/>
    </source>
</evidence>
<dbReference type="GO" id="GO:0009279">
    <property type="term" value="C:cell outer membrane"/>
    <property type="evidence" value="ECO:0007669"/>
    <property type="project" value="UniProtKB-SubCell"/>
</dbReference>
<evidence type="ECO:0000256" key="5">
    <source>
        <dbReference type="ARBA" id="ARBA00022692"/>
    </source>
</evidence>
<keyword evidence="4" id="KW-0410">Iron transport</keyword>
<comment type="similarity">
    <text evidence="11 12">Belongs to the TonB-dependent receptor family.</text>
</comment>
<dbReference type="InterPro" id="IPR036942">
    <property type="entry name" value="Beta-barrel_TonB_sf"/>
</dbReference>
<organism evidence="16 17">
    <name type="scientific">Novosphingobium pentaromativorans US6-1</name>
    <dbReference type="NCBI Taxonomy" id="1088721"/>
    <lineage>
        <taxon>Bacteria</taxon>
        <taxon>Pseudomonadati</taxon>
        <taxon>Pseudomonadota</taxon>
        <taxon>Alphaproteobacteria</taxon>
        <taxon>Sphingomonadales</taxon>
        <taxon>Sphingomonadaceae</taxon>
        <taxon>Novosphingobium</taxon>
    </lineage>
</organism>
<dbReference type="GO" id="GO:0006826">
    <property type="term" value="P:iron ion transport"/>
    <property type="evidence" value="ECO:0007669"/>
    <property type="project" value="UniProtKB-KW"/>
</dbReference>
<protein>
    <recommendedName>
        <fullName evidence="18">TonB-dependent receptor</fullName>
    </recommendedName>
</protein>
<evidence type="ECO:0008006" key="18">
    <source>
        <dbReference type="Google" id="ProtNLM"/>
    </source>
</evidence>
<feature type="signal peptide" evidence="13">
    <location>
        <begin position="1"/>
        <end position="31"/>
    </location>
</feature>
<dbReference type="PATRIC" id="fig|1088721.3.peg.3597"/>
<evidence type="ECO:0000259" key="14">
    <source>
        <dbReference type="Pfam" id="PF00593"/>
    </source>
</evidence>
<keyword evidence="8 12" id="KW-0798">TonB box</keyword>
<dbReference type="PANTHER" id="PTHR32552:SF81">
    <property type="entry name" value="TONB-DEPENDENT OUTER MEMBRANE RECEPTOR"/>
    <property type="match status" value="1"/>
</dbReference>
<comment type="caution">
    <text evidence="16">The sequence shown here is derived from an EMBL/GenBank/DDBJ whole genome shotgun (WGS) entry which is preliminary data.</text>
</comment>
<dbReference type="InterPro" id="IPR012910">
    <property type="entry name" value="Plug_dom"/>
</dbReference>
<evidence type="ECO:0000256" key="4">
    <source>
        <dbReference type="ARBA" id="ARBA00022496"/>
    </source>
</evidence>
<dbReference type="Gene3D" id="2.40.170.20">
    <property type="entry name" value="TonB-dependent receptor, beta-barrel domain"/>
    <property type="match status" value="1"/>
</dbReference>
<feature type="chain" id="PRO_5003488369" description="TonB-dependent receptor" evidence="13">
    <location>
        <begin position="32"/>
        <end position="818"/>
    </location>
</feature>
<keyword evidence="6" id="KW-0408">Iron</keyword>
<gene>
    <name evidence="16" type="ORF">NSU_3649</name>
</gene>
<keyword evidence="3 11" id="KW-1134">Transmembrane beta strand</keyword>
<keyword evidence="7" id="KW-0406">Ion transport</keyword>
<evidence type="ECO:0000256" key="9">
    <source>
        <dbReference type="ARBA" id="ARBA00023136"/>
    </source>
</evidence>
<dbReference type="EMBL" id="AGFM01000058">
    <property type="protein sequence ID" value="EHJ59317.1"/>
    <property type="molecule type" value="Genomic_DNA"/>
</dbReference>
<evidence type="ECO:0000256" key="10">
    <source>
        <dbReference type="ARBA" id="ARBA00023237"/>
    </source>
</evidence>
<dbReference type="SUPFAM" id="SSF56935">
    <property type="entry name" value="Porins"/>
    <property type="match status" value="1"/>
</dbReference>
<sequence length="818" mass="89015">MKIYSLRNSTCRFAILASVIASPVMFNPALAAAQDGPVSNAQSAPQQDDKARLDEIIVTAQRITENVQKAAVPIAVVSPDTLRKAGVVSPDNLTRLVPALTIASTGGSSMSLFLRGVGNFTLNSTFDSAIAFNYDNVYIPRTSATTGFFYDLERIEVLKGPQGTLYGRNATGGAINILPVKPKLSETSAFVNGSYGNYNSVTLEGALNLPTGDDGAVRISGNLSTRDGYLTDGTSDQDLKAVRFQIMQEIGPDLTVRLAADYSAIRGRGPGATYLESYQFNGAGYTETPSLLDPSIGLLDPRSQAYRRQFFVVPAGRFLNDLEAKQFINNDHYGVNAEINLRTGAGELTIIPSWRKSEQEANTSTLPFQNYNNTQDEHYSIEARFAGDRVGIFDYTLGGIYYHETQDELYVSNQQTLYAYTVYHLKTESLAAFARITANVTDTFRVVAGGRFTHDRKSSDNSFSDTVVIACTTLPTPCLNAPLFNLVPDASLLGISNLPPQGPGGIVPYIDGNGVPQPNVLIIRSPVTAINNSVKKDSFTWRAGVEFDAGPQSLLYATVETGFRVGGLQPVIGFESFQPEKITAYTIGSKNRFWGNRLQLNVEGFVWKYRDQQIAAVGVDGTGTTNFFVQNVGKSTSYGFEVDAQVAATRTTRIGANIQYLHAEYDRFKYDQAVAGPAAPFVGCPTTLGVNSGGNPVYSIDCSGKPSFNSPRWTFNANISQTIPLGSYQIVASADTQYRSSRWVGYDYISGMKQDSTWQSNAQLQFEPVDSSWFIAAYVRNIEDDRYKVNAVNSASSSLISVTTNAPRTYGVRAGVRF</sequence>
<evidence type="ECO:0000256" key="1">
    <source>
        <dbReference type="ARBA" id="ARBA00004571"/>
    </source>
</evidence>
<evidence type="ECO:0000256" key="13">
    <source>
        <dbReference type="SAM" id="SignalP"/>
    </source>
</evidence>
<evidence type="ECO:0000256" key="3">
    <source>
        <dbReference type="ARBA" id="ARBA00022452"/>
    </source>
</evidence>
<keyword evidence="2 11" id="KW-0813">Transport</keyword>
<reference evidence="16 17" key="1">
    <citation type="journal article" date="2012" name="J. Bacteriol.">
        <title>Genome sequence of benzo(a)pyrene-degrading bacterium Novosphingobium pentaromativorans US6-1.</title>
        <authorList>
            <person name="Luo Y.R."/>
            <person name="Kang S.G."/>
            <person name="Kim S.J."/>
            <person name="Kim M.R."/>
            <person name="Li N."/>
            <person name="Lee J.H."/>
            <person name="Kwon K.K."/>
        </authorList>
    </citation>
    <scope>NUCLEOTIDE SEQUENCE [LARGE SCALE GENOMIC DNA]</scope>
    <source>
        <strain evidence="16 17">US6-1</strain>
    </source>
</reference>
<keyword evidence="13" id="KW-0732">Signal</keyword>
<dbReference type="PROSITE" id="PS52016">
    <property type="entry name" value="TONB_DEPENDENT_REC_3"/>
    <property type="match status" value="1"/>
</dbReference>
<dbReference type="AlphaFoldDB" id="G6EH28"/>
<evidence type="ECO:0000313" key="17">
    <source>
        <dbReference type="Proteomes" id="UP000004030"/>
    </source>
</evidence>
<name>G6EH28_9SPHN</name>
<keyword evidence="5 11" id="KW-0812">Transmembrane</keyword>
<evidence type="ECO:0000256" key="7">
    <source>
        <dbReference type="ARBA" id="ARBA00023065"/>
    </source>
</evidence>
<dbReference type="RefSeq" id="WP_007014557.1">
    <property type="nucleotide sequence ID" value="NZ_AGFM01000058.1"/>
</dbReference>
<evidence type="ECO:0000256" key="11">
    <source>
        <dbReference type="PROSITE-ProRule" id="PRU01360"/>
    </source>
</evidence>
<dbReference type="Proteomes" id="UP000004030">
    <property type="component" value="Unassembled WGS sequence"/>
</dbReference>
<feature type="domain" description="TonB-dependent receptor-like beta-barrel" evidence="14">
    <location>
        <begin position="282"/>
        <end position="782"/>
    </location>
</feature>
<keyword evidence="17" id="KW-1185">Reference proteome</keyword>
<evidence type="ECO:0000256" key="8">
    <source>
        <dbReference type="ARBA" id="ARBA00023077"/>
    </source>
</evidence>
<accession>G6EH28</accession>
<dbReference type="Pfam" id="PF00593">
    <property type="entry name" value="TonB_dep_Rec_b-barrel"/>
    <property type="match status" value="1"/>
</dbReference>
<dbReference type="InterPro" id="IPR039426">
    <property type="entry name" value="TonB-dep_rcpt-like"/>
</dbReference>
<proteinExistence type="inferred from homology"/>
<keyword evidence="9 11" id="KW-0472">Membrane</keyword>
<feature type="domain" description="TonB-dependent receptor plug" evidence="15">
    <location>
        <begin position="67"/>
        <end position="174"/>
    </location>
</feature>
<comment type="subcellular location">
    <subcellularLocation>
        <location evidence="1 11">Cell outer membrane</location>
        <topology evidence="1 11">Multi-pass membrane protein</topology>
    </subcellularLocation>
</comment>
<evidence type="ECO:0000256" key="2">
    <source>
        <dbReference type="ARBA" id="ARBA00022448"/>
    </source>
</evidence>